<evidence type="ECO:0000313" key="2">
    <source>
        <dbReference type="Proteomes" id="UP000005089"/>
    </source>
</evidence>
<dbReference type="GeneID" id="77135891"/>
<keyword evidence="2" id="KW-1185">Reference proteome</keyword>
<reference evidence="1 2" key="1">
    <citation type="submission" date="2009-02" db="EMBL/GenBank/DDBJ databases">
        <title>The Genome Sequence of Oxalobacter formigenes OXCC13.</title>
        <authorList>
            <consortium name="The Broad Institute Genome Sequencing Platform"/>
            <person name="Ward D."/>
            <person name="Young S.K."/>
            <person name="Kodira C.D."/>
            <person name="Zeng Q."/>
            <person name="Koehrsen M."/>
            <person name="Alvarado L."/>
            <person name="Berlin A."/>
            <person name="Borenstein D."/>
            <person name="Chen Z."/>
            <person name="Engels R."/>
            <person name="Freedman E."/>
            <person name="Gellesch M."/>
            <person name="Goldberg J."/>
            <person name="Griggs A."/>
            <person name="Gujja S."/>
            <person name="Heiman D."/>
            <person name="Hepburn T."/>
            <person name="Howarth C."/>
            <person name="Jen D."/>
            <person name="Larson L."/>
            <person name="Lewis B."/>
            <person name="Mehta T."/>
            <person name="Park D."/>
            <person name="Pearson M."/>
            <person name="Roberts A."/>
            <person name="Saif S."/>
            <person name="Shea T."/>
            <person name="Shenoy N."/>
            <person name="Sisk P."/>
            <person name="Stolte C."/>
            <person name="Sykes S."/>
            <person name="Walk T."/>
            <person name="White J."/>
            <person name="Yandava C."/>
            <person name="Allison M.J."/>
            <person name="Lander E."/>
            <person name="Nusbaum C."/>
            <person name="Galagan J."/>
            <person name="Birren B."/>
        </authorList>
    </citation>
    <scope>NUCLEOTIDE SEQUENCE [LARGE SCALE GENOMIC DNA]</scope>
    <source>
        <strain evidence="1 2">OXCC13</strain>
    </source>
</reference>
<proteinExistence type="predicted"/>
<dbReference type="HOGENOM" id="CLU_1509162_0_0_4"/>
<gene>
    <name evidence="1" type="ORF">OFBG_00211</name>
</gene>
<name>C3X7K7_OXAFO</name>
<dbReference type="RefSeq" id="WP_005879514.1">
    <property type="nucleotide sequence ID" value="NZ_CP019430.1"/>
</dbReference>
<protein>
    <submittedName>
        <fullName evidence="1">Uncharacterized protein</fullName>
    </submittedName>
</protein>
<dbReference type="Proteomes" id="UP000005089">
    <property type="component" value="Unassembled WGS sequence"/>
</dbReference>
<organism evidence="1 2">
    <name type="scientific">Oxalobacter formigenes OXCC13</name>
    <dbReference type="NCBI Taxonomy" id="556269"/>
    <lineage>
        <taxon>Bacteria</taxon>
        <taxon>Pseudomonadati</taxon>
        <taxon>Pseudomonadota</taxon>
        <taxon>Betaproteobacteria</taxon>
        <taxon>Burkholderiales</taxon>
        <taxon>Oxalobacteraceae</taxon>
        <taxon>Oxalobacter</taxon>
    </lineage>
</organism>
<sequence>MIVEESFGNFVNVYVDGYVFTADREKRHWEFGDGNNSSERVQAESSRRAMTSDEFRTHYRNICNAVAGWDSQHWKYRYNVVAMEGSSTQMLQDVFDHVEEMIAKSGAEQDRSKCETVLKTYASRPMIRSNGIRIMKYIVDTEDVNRRRIVYQMDELTPFEIESLVPSEVLQHSVNRKK</sequence>
<dbReference type="AlphaFoldDB" id="C3X7K7"/>
<dbReference type="EMBL" id="GG658170">
    <property type="protein sequence ID" value="EEO29183.1"/>
    <property type="molecule type" value="Genomic_DNA"/>
</dbReference>
<accession>C3X7K7</accession>
<evidence type="ECO:0000313" key="1">
    <source>
        <dbReference type="EMBL" id="EEO29183.1"/>
    </source>
</evidence>